<evidence type="ECO:0000256" key="1">
    <source>
        <dbReference type="SAM" id="Coils"/>
    </source>
</evidence>
<keyword evidence="2" id="KW-0472">Membrane</keyword>
<proteinExistence type="predicted"/>
<reference evidence="4" key="1">
    <citation type="submission" date="2016-10" db="EMBL/GenBank/DDBJ databases">
        <authorList>
            <person name="Varghese N."/>
        </authorList>
    </citation>
    <scope>NUCLEOTIDE SEQUENCE [LARGE SCALE GENOMIC DNA]</scope>
    <source>
        <strain evidence="4">DSM 17980</strain>
    </source>
</reference>
<dbReference type="AlphaFoldDB" id="A0A1I7F4H8"/>
<keyword evidence="4" id="KW-1185">Reference proteome</keyword>
<dbReference type="Proteomes" id="UP000183508">
    <property type="component" value="Unassembled WGS sequence"/>
</dbReference>
<keyword evidence="1" id="KW-0175">Coiled coil</keyword>
<protein>
    <submittedName>
        <fullName evidence="3">Uncharacterized protein</fullName>
    </submittedName>
</protein>
<feature type="transmembrane region" description="Helical" evidence="2">
    <location>
        <begin position="26"/>
        <end position="43"/>
    </location>
</feature>
<keyword evidence="2" id="KW-1133">Transmembrane helix</keyword>
<accession>A0A1I7F4H8</accession>
<feature type="transmembrane region" description="Helical" evidence="2">
    <location>
        <begin position="49"/>
        <end position="75"/>
    </location>
</feature>
<organism evidence="3 4">
    <name type="scientific">Alicyclobacillus macrosporangiidus</name>
    <dbReference type="NCBI Taxonomy" id="392015"/>
    <lineage>
        <taxon>Bacteria</taxon>
        <taxon>Bacillati</taxon>
        <taxon>Bacillota</taxon>
        <taxon>Bacilli</taxon>
        <taxon>Bacillales</taxon>
        <taxon>Alicyclobacillaceae</taxon>
        <taxon>Alicyclobacillus</taxon>
    </lineage>
</organism>
<name>A0A1I7F4H8_9BACL</name>
<feature type="coiled-coil region" evidence="1">
    <location>
        <begin position="161"/>
        <end position="191"/>
    </location>
</feature>
<evidence type="ECO:0000313" key="3">
    <source>
        <dbReference type="EMBL" id="SFU31073.1"/>
    </source>
</evidence>
<gene>
    <name evidence="3" type="ORF">SAMN05421543_10158</name>
</gene>
<sequence>MKSVDRIHAWCSKWDKRLVRFVRNRAHLFAAAVALVLCVWGLSAGHAGFAAGMIILGAVGYFLGLTIAIGLGVVLTAVDVYVAMHTGVVPSTLLLEMIGYSCIAWLGYSHREQKERQKRLAMEVHEPQVLPWSVVNEVRTSLAAIRFLLFPLHGDGSNQEVRRATDELSRLERLFTEMEKEERTRDREEHERRAK</sequence>
<dbReference type="EMBL" id="FPBV01000001">
    <property type="protein sequence ID" value="SFU31073.1"/>
    <property type="molecule type" value="Genomic_DNA"/>
</dbReference>
<feature type="transmembrane region" description="Helical" evidence="2">
    <location>
        <begin position="87"/>
        <end position="108"/>
    </location>
</feature>
<evidence type="ECO:0000256" key="2">
    <source>
        <dbReference type="SAM" id="Phobius"/>
    </source>
</evidence>
<evidence type="ECO:0000313" key="4">
    <source>
        <dbReference type="Proteomes" id="UP000183508"/>
    </source>
</evidence>
<keyword evidence="2" id="KW-0812">Transmembrane</keyword>